<reference evidence="2" key="1">
    <citation type="submission" date="2018-03" db="EMBL/GenBank/DDBJ databases">
        <authorList>
            <person name="Guldener U."/>
        </authorList>
    </citation>
    <scope>NUCLEOTIDE SEQUENCE</scope>
</reference>
<feature type="region of interest" description="Disordered" evidence="1">
    <location>
        <begin position="115"/>
        <end position="165"/>
    </location>
</feature>
<keyword evidence="3" id="KW-1185">Reference proteome</keyword>
<dbReference type="EMBL" id="ONZQ02000008">
    <property type="protein sequence ID" value="SPO03375.1"/>
    <property type="molecule type" value="Genomic_DNA"/>
</dbReference>
<name>A0AAE8SW43_9PEZI</name>
<proteinExistence type="predicted"/>
<feature type="compositionally biased region" description="Low complexity" evidence="1">
    <location>
        <begin position="66"/>
        <end position="81"/>
    </location>
</feature>
<gene>
    <name evidence="2" type="ORF">DNG_06058</name>
</gene>
<feature type="region of interest" description="Disordered" evidence="1">
    <location>
        <begin position="20"/>
        <end position="92"/>
    </location>
</feature>
<evidence type="ECO:0000256" key="1">
    <source>
        <dbReference type="SAM" id="MobiDB-lite"/>
    </source>
</evidence>
<accession>A0AAE8SW43</accession>
<sequence length="165" mass="17370">MDEEMADVDVAQLMGFASFGRKRKHSDPAASAPIPSRPATGANDTEVGSAHARASLPAKPHPSLPAKPAASLSAAAPPFAAGEEGRDWWTGYYDPMSNENPWAYSEKMNGLEPVGPWLPRGHHHRRRNEGGEAGDGGEARETGDAPEVGDVTGTEEEEKVGTGGD</sequence>
<dbReference type="AlphaFoldDB" id="A0AAE8SW43"/>
<organism evidence="2 3">
    <name type="scientific">Cephalotrichum gorgonifer</name>
    <dbReference type="NCBI Taxonomy" id="2041049"/>
    <lineage>
        <taxon>Eukaryota</taxon>
        <taxon>Fungi</taxon>
        <taxon>Dikarya</taxon>
        <taxon>Ascomycota</taxon>
        <taxon>Pezizomycotina</taxon>
        <taxon>Sordariomycetes</taxon>
        <taxon>Hypocreomycetidae</taxon>
        <taxon>Microascales</taxon>
        <taxon>Microascaceae</taxon>
        <taxon>Cephalotrichum</taxon>
    </lineage>
</organism>
<evidence type="ECO:0000313" key="2">
    <source>
        <dbReference type="EMBL" id="SPO03375.1"/>
    </source>
</evidence>
<dbReference type="Proteomes" id="UP001187682">
    <property type="component" value="Unassembled WGS sequence"/>
</dbReference>
<feature type="compositionally biased region" description="Low complexity" evidence="1">
    <location>
        <begin position="28"/>
        <end position="39"/>
    </location>
</feature>
<evidence type="ECO:0000313" key="3">
    <source>
        <dbReference type="Proteomes" id="UP001187682"/>
    </source>
</evidence>
<protein>
    <submittedName>
        <fullName evidence="2">Uncharacterized protein</fullName>
    </submittedName>
</protein>
<comment type="caution">
    <text evidence="2">The sequence shown here is derived from an EMBL/GenBank/DDBJ whole genome shotgun (WGS) entry which is preliminary data.</text>
</comment>